<gene>
    <name evidence="3" type="ORF">LDH80_21590</name>
</gene>
<reference evidence="3" key="1">
    <citation type="submission" date="2021-09" db="EMBL/GenBank/DDBJ databases">
        <title>Complete genome sequence and metabolic characterization of Streptomyces tanashiensis DSM 731 the producer of antibacterial Kalafungin and diverse secondary metabolites.</title>
        <authorList>
            <person name="Abbasi M.N."/>
            <person name="Anwar M.N."/>
            <person name="Alam K."/>
            <person name="Shoaib M."/>
            <person name="Lin Z."/>
            <person name="Hayat M."/>
            <person name="Ali M.I."/>
            <person name="Malik H.M.T."/>
            <person name="Ahmed I."/>
            <person name="Li A."/>
            <person name="Hailong Wang H."/>
            <person name="Zhang Y."/>
        </authorList>
    </citation>
    <scope>NUCLEOTIDE SEQUENCE</scope>
    <source>
        <strain evidence="3">Kala</strain>
    </source>
</reference>
<evidence type="ECO:0000313" key="3">
    <source>
        <dbReference type="EMBL" id="UZX23155.1"/>
    </source>
</evidence>
<evidence type="ECO:0000313" key="4">
    <source>
        <dbReference type="Proteomes" id="UP001164506"/>
    </source>
</evidence>
<dbReference type="EMBL" id="CP084204">
    <property type="protein sequence ID" value="UZX23155.1"/>
    <property type="molecule type" value="Genomic_DNA"/>
</dbReference>
<name>A0ABY6R0V4_9ACTN</name>
<feature type="transmembrane region" description="Helical" evidence="2">
    <location>
        <begin position="9"/>
        <end position="33"/>
    </location>
</feature>
<keyword evidence="2" id="KW-1133">Transmembrane helix</keyword>
<protein>
    <submittedName>
        <fullName evidence="3">Uncharacterized protein</fullName>
    </submittedName>
</protein>
<proteinExistence type="predicted"/>
<keyword evidence="4" id="KW-1185">Reference proteome</keyword>
<accession>A0ABY6R0V4</accession>
<feature type="transmembrane region" description="Helical" evidence="2">
    <location>
        <begin position="39"/>
        <end position="58"/>
    </location>
</feature>
<organism evidence="3 4">
    <name type="scientific">Streptomyces tanashiensis</name>
    <dbReference type="NCBI Taxonomy" id="67367"/>
    <lineage>
        <taxon>Bacteria</taxon>
        <taxon>Bacillati</taxon>
        <taxon>Actinomycetota</taxon>
        <taxon>Actinomycetes</taxon>
        <taxon>Kitasatosporales</taxon>
        <taxon>Streptomycetaceae</taxon>
        <taxon>Streptomyces</taxon>
    </lineage>
</organism>
<sequence length="144" mass="13284">MAANTPSKALLWSGIGVAALGVVGLVAVAVADLGKADQVASVVGAVLAAVGLGLSLWAQFGQRSGGAVEPTQAPPVVAVEATGARSVAVGGSVGTVVTGDGAQVPAAPPAMPSGGTTATGPVTASGERSVAAGGDIGSVSTGDA</sequence>
<dbReference type="Proteomes" id="UP001164506">
    <property type="component" value="Chromosome"/>
</dbReference>
<feature type="region of interest" description="Disordered" evidence="1">
    <location>
        <begin position="100"/>
        <end position="144"/>
    </location>
</feature>
<evidence type="ECO:0000256" key="1">
    <source>
        <dbReference type="SAM" id="MobiDB-lite"/>
    </source>
</evidence>
<dbReference type="GeneID" id="95602086"/>
<keyword evidence="2" id="KW-0812">Transmembrane</keyword>
<dbReference type="RefSeq" id="WP_190104477.1">
    <property type="nucleotide sequence ID" value="NZ_BMUH01000008.1"/>
</dbReference>
<keyword evidence="2" id="KW-0472">Membrane</keyword>
<evidence type="ECO:0000256" key="2">
    <source>
        <dbReference type="SAM" id="Phobius"/>
    </source>
</evidence>